<sequence length="323" mass="36118">MEEALSEALSSFDFDELVASLADAIAATSTPKPLVEFSPHALMAELFKRTKTLPIAEVTRTFFRAVSIGLLRGNIRKDQLERTCDAGKAIIKRVAAILGIEIRDKGQRKLVLTNKTVTFSRMIAIFPHWASQLMVSKESLFVNRFASFNDANRFPAQTHKLPIAMLHSGFAGLIPRESDDMEFIDLICMCHSAFMAEFSLLITPQEQRSFHALYENQKRYTEAARGSGFNSDENRIVYLLRFGLLSSDSLDKMLKVAARVSTLSARQEEASVTRDSFTIVEDRVKIVNDDAKWDELLKKAKRIVDASSSMRSQVAAVDSLDGV</sequence>
<dbReference type="ExpressionAtlas" id="A0A654FYJ9">
    <property type="expression patterns" value="baseline and differential"/>
</dbReference>
<evidence type="ECO:0000313" key="1">
    <source>
        <dbReference type="EMBL" id="VYS65971.1"/>
    </source>
</evidence>
<proteinExistence type="predicted"/>
<dbReference type="EMBL" id="CACRSJ010000110">
    <property type="protein sequence ID" value="VYS65971.1"/>
    <property type="molecule type" value="Genomic_DNA"/>
</dbReference>
<dbReference type="InterPro" id="IPR009522">
    <property type="entry name" value="Capsid_Phlebovir/Tenuivir"/>
</dbReference>
<dbReference type="AlphaFoldDB" id="A0A654FYJ9"/>
<gene>
    <name evidence="1" type="ORF">AN1_LOCUS21375</name>
</gene>
<evidence type="ECO:0000313" key="2">
    <source>
        <dbReference type="Proteomes" id="UP000426265"/>
    </source>
</evidence>
<dbReference type="GO" id="GO:0003723">
    <property type="term" value="F:RNA binding"/>
    <property type="evidence" value="ECO:0007669"/>
    <property type="project" value="InterPro"/>
</dbReference>
<accession>A0A654FYJ9</accession>
<reference evidence="1 2" key="1">
    <citation type="submission" date="2019-11" db="EMBL/GenBank/DDBJ databases">
        <authorList>
            <person name="Jiao W.-B."/>
            <person name="Schneeberger K."/>
        </authorList>
    </citation>
    <scope>NUCLEOTIDE SEQUENCE [LARGE SCALE GENOMIC DNA]</scope>
    <source>
        <strain evidence="2">cv. An-1</strain>
    </source>
</reference>
<evidence type="ECO:0008006" key="3">
    <source>
        <dbReference type="Google" id="ProtNLM"/>
    </source>
</evidence>
<name>A0A654FYJ9_ARATH</name>
<organism evidence="1 2">
    <name type="scientific">Arabidopsis thaliana</name>
    <name type="common">Mouse-ear cress</name>
    <dbReference type="NCBI Taxonomy" id="3702"/>
    <lineage>
        <taxon>Eukaryota</taxon>
        <taxon>Viridiplantae</taxon>
        <taxon>Streptophyta</taxon>
        <taxon>Embryophyta</taxon>
        <taxon>Tracheophyta</taxon>
        <taxon>Spermatophyta</taxon>
        <taxon>Magnoliopsida</taxon>
        <taxon>eudicotyledons</taxon>
        <taxon>Gunneridae</taxon>
        <taxon>Pentapetalae</taxon>
        <taxon>rosids</taxon>
        <taxon>malvids</taxon>
        <taxon>Brassicales</taxon>
        <taxon>Brassicaceae</taxon>
        <taxon>Camelineae</taxon>
        <taxon>Arabidopsis</taxon>
    </lineage>
</organism>
<dbReference type="Proteomes" id="UP000426265">
    <property type="component" value="Unassembled WGS sequence"/>
</dbReference>
<protein>
    <recommendedName>
        <fullName evidence="3">Nucleoprotein</fullName>
    </recommendedName>
</protein>
<dbReference type="Pfam" id="PF05733">
    <property type="entry name" value="Tenui_N"/>
    <property type="match status" value="1"/>
</dbReference>